<dbReference type="CDD" id="cd00018">
    <property type="entry name" value="AP2"/>
    <property type="match status" value="1"/>
</dbReference>
<dbReference type="SUPFAM" id="SSF54171">
    <property type="entry name" value="DNA-binding domain"/>
    <property type="match status" value="1"/>
</dbReference>
<keyword evidence="6" id="KW-0539">Nucleus</keyword>
<evidence type="ECO:0000256" key="5">
    <source>
        <dbReference type="ARBA" id="ARBA00023163"/>
    </source>
</evidence>
<dbReference type="Gene3D" id="3.30.730.10">
    <property type="entry name" value="AP2/ERF domain"/>
    <property type="match status" value="1"/>
</dbReference>
<evidence type="ECO:0000256" key="1">
    <source>
        <dbReference type="ARBA" id="ARBA00004123"/>
    </source>
</evidence>
<dbReference type="InterPro" id="IPR036955">
    <property type="entry name" value="AP2/ERF_dom_sf"/>
</dbReference>
<evidence type="ECO:0000313" key="10">
    <source>
        <dbReference type="EMBL" id="KAI3912834.1"/>
    </source>
</evidence>
<comment type="similarity">
    <text evidence="7">Belongs to the AP2/ERF transcription factor family. ERF subfamily.</text>
</comment>
<dbReference type="PANTHER" id="PTHR31985">
    <property type="entry name" value="ETHYLENE-RESPONSIVE TRANSCRIPTION FACTOR ERF042-RELATED"/>
    <property type="match status" value="1"/>
</dbReference>
<evidence type="ECO:0000256" key="4">
    <source>
        <dbReference type="ARBA" id="ARBA00023159"/>
    </source>
</evidence>
<dbReference type="PANTHER" id="PTHR31985:SF273">
    <property type="entry name" value="ETHYLENE-RESPONSIVE TRANSCRIPTION FACTOR ERF017"/>
    <property type="match status" value="1"/>
</dbReference>
<evidence type="ECO:0000313" key="11">
    <source>
        <dbReference type="Proteomes" id="UP001202328"/>
    </source>
</evidence>
<keyword evidence="11" id="KW-1185">Reference proteome</keyword>
<keyword evidence="2" id="KW-0805">Transcription regulation</keyword>
<feature type="compositionally biased region" description="Low complexity" evidence="8">
    <location>
        <begin position="1"/>
        <end position="20"/>
    </location>
</feature>
<evidence type="ECO:0000256" key="6">
    <source>
        <dbReference type="ARBA" id="ARBA00023242"/>
    </source>
</evidence>
<reference evidence="10" key="1">
    <citation type="submission" date="2022-04" db="EMBL/GenBank/DDBJ databases">
        <title>A functionally conserved STORR gene fusion in Papaver species that diverged 16.8 million years ago.</title>
        <authorList>
            <person name="Catania T."/>
        </authorList>
    </citation>
    <scope>NUCLEOTIDE SEQUENCE</scope>
    <source>
        <strain evidence="10">S-188037</strain>
    </source>
</reference>
<gene>
    <name evidence="10" type="ORF">MKW98_012776</name>
</gene>
<dbReference type="PRINTS" id="PR00367">
    <property type="entry name" value="ETHRSPELEMNT"/>
</dbReference>
<dbReference type="InterPro" id="IPR016177">
    <property type="entry name" value="DNA-bd_dom_sf"/>
</dbReference>
<dbReference type="AlphaFoldDB" id="A0AAD4SL54"/>
<feature type="domain" description="AP2/ERF" evidence="9">
    <location>
        <begin position="30"/>
        <end position="87"/>
    </location>
</feature>
<evidence type="ECO:0000256" key="8">
    <source>
        <dbReference type="SAM" id="MobiDB-lite"/>
    </source>
</evidence>
<dbReference type="GO" id="GO:0003700">
    <property type="term" value="F:DNA-binding transcription factor activity"/>
    <property type="evidence" value="ECO:0007669"/>
    <property type="project" value="InterPro"/>
</dbReference>
<dbReference type="PROSITE" id="PS51032">
    <property type="entry name" value="AP2_ERF"/>
    <property type="match status" value="1"/>
</dbReference>
<dbReference type="SMART" id="SM00380">
    <property type="entry name" value="AP2"/>
    <property type="match status" value="1"/>
</dbReference>
<evidence type="ECO:0000259" key="9">
    <source>
        <dbReference type="PROSITE" id="PS51032"/>
    </source>
</evidence>
<dbReference type="GO" id="GO:0003677">
    <property type="term" value="F:DNA binding"/>
    <property type="evidence" value="ECO:0007669"/>
    <property type="project" value="UniProtKB-KW"/>
</dbReference>
<dbReference type="Pfam" id="PF00847">
    <property type="entry name" value="AP2"/>
    <property type="match status" value="1"/>
</dbReference>
<keyword evidence="3" id="KW-0238">DNA-binding</keyword>
<dbReference type="EMBL" id="JAJJMB010009601">
    <property type="protein sequence ID" value="KAI3912834.1"/>
    <property type="molecule type" value="Genomic_DNA"/>
</dbReference>
<comment type="caution">
    <text evidence="10">The sequence shown here is derived from an EMBL/GenBank/DDBJ whole genome shotgun (WGS) entry which is preliminary data.</text>
</comment>
<dbReference type="GO" id="GO:0005634">
    <property type="term" value="C:nucleus"/>
    <property type="evidence" value="ECO:0007669"/>
    <property type="project" value="UniProtKB-SubCell"/>
</dbReference>
<evidence type="ECO:0000256" key="7">
    <source>
        <dbReference type="ARBA" id="ARBA00024343"/>
    </source>
</evidence>
<feature type="region of interest" description="Disordered" evidence="8">
    <location>
        <begin position="1"/>
        <end position="33"/>
    </location>
</feature>
<sequence>MMKPTKTAMTMSTSSTSSGKSSEERRNERNYTGVRKRKWGKYVSEIRLPNSRERIWLGSYDTPEKAARAFDAASYCLRGRKANLNFPNKSTKLADMLCGSGGRSSLTPTEIQNIATKFANEEHHDQQDQDEQEVISSTVIPSCRDDHSFSSTTTTTTPVANSEFCQSSEASSSYAASYSSPMFSSAACSSPMFSSITDTDNVYNPSMDWTFLDLLNTQPQSADSSMAPSTAYYGSSIFDDDLPIEYSLPPPEIDSYASDQEMSTTQYHQQSFLWNF</sequence>
<dbReference type="Proteomes" id="UP001202328">
    <property type="component" value="Unassembled WGS sequence"/>
</dbReference>
<evidence type="ECO:0000256" key="2">
    <source>
        <dbReference type="ARBA" id="ARBA00023015"/>
    </source>
</evidence>
<dbReference type="InterPro" id="IPR051032">
    <property type="entry name" value="AP2/ERF_TF_ERF_subfamily"/>
</dbReference>
<name>A0AAD4SL54_9MAGN</name>
<organism evidence="10 11">
    <name type="scientific">Papaver atlanticum</name>
    <dbReference type="NCBI Taxonomy" id="357466"/>
    <lineage>
        <taxon>Eukaryota</taxon>
        <taxon>Viridiplantae</taxon>
        <taxon>Streptophyta</taxon>
        <taxon>Embryophyta</taxon>
        <taxon>Tracheophyta</taxon>
        <taxon>Spermatophyta</taxon>
        <taxon>Magnoliopsida</taxon>
        <taxon>Ranunculales</taxon>
        <taxon>Papaveraceae</taxon>
        <taxon>Papaveroideae</taxon>
        <taxon>Papaver</taxon>
    </lineage>
</organism>
<protein>
    <recommendedName>
        <fullName evidence="9">AP2/ERF domain-containing protein</fullName>
    </recommendedName>
</protein>
<keyword evidence="5" id="KW-0804">Transcription</keyword>
<dbReference type="FunFam" id="3.30.730.10:FF:000001">
    <property type="entry name" value="Ethylene-responsive transcription factor 2"/>
    <property type="match status" value="1"/>
</dbReference>
<keyword evidence="4" id="KW-0010">Activator</keyword>
<evidence type="ECO:0000256" key="3">
    <source>
        <dbReference type="ARBA" id="ARBA00023125"/>
    </source>
</evidence>
<accession>A0AAD4SL54</accession>
<dbReference type="InterPro" id="IPR001471">
    <property type="entry name" value="AP2/ERF_dom"/>
</dbReference>
<proteinExistence type="inferred from homology"/>
<comment type="subcellular location">
    <subcellularLocation>
        <location evidence="1">Nucleus</location>
    </subcellularLocation>
</comment>